<evidence type="ECO:0000313" key="2">
    <source>
        <dbReference type="EMBL" id="TDD81905.1"/>
    </source>
</evidence>
<gene>
    <name evidence="2" type="ORF">E1298_23515</name>
</gene>
<reference evidence="2 3" key="1">
    <citation type="submission" date="2019-03" db="EMBL/GenBank/DDBJ databases">
        <title>Draft genome sequences of novel Actinobacteria.</title>
        <authorList>
            <person name="Sahin N."/>
            <person name="Ay H."/>
            <person name="Saygin H."/>
        </authorList>
    </citation>
    <scope>NUCLEOTIDE SEQUENCE [LARGE SCALE GENOMIC DNA]</scope>
    <source>
        <strain evidence="2 3">H3C3</strain>
    </source>
</reference>
<comment type="caution">
    <text evidence="2">The sequence shown here is derived from an EMBL/GenBank/DDBJ whole genome shotgun (WGS) entry which is preliminary data.</text>
</comment>
<keyword evidence="3" id="KW-1185">Reference proteome</keyword>
<proteinExistence type="predicted"/>
<dbReference type="Proteomes" id="UP000294513">
    <property type="component" value="Unassembled WGS sequence"/>
</dbReference>
<dbReference type="RefSeq" id="WP_131896740.1">
    <property type="nucleotide sequence ID" value="NZ_SMKU01000131.1"/>
</dbReference>
<name>A0A4R5B8W6_9ACTN</name>
<evidence type="ECO:0000256" key="1">
    <source>
        <dbReference type="SAM" id="MobiDB-lite"/>
    </source>
</evidence>
<sequence>MTGEFSCEGFLPGALVEFAAGAFREAMRLQRRRVQTIDLVTSVAERSAVAELVDAKPLPLRDAADRAMERVSHTVRRVLEESGHRPGTITEIRDAAQARFRRGLDNDSGAWEAALRAKPARPNGHASGDDGPDCGA</sequence>
<protein>
    <submittedName>
        <fullName evidence="2">Uncharacterized protein</fullName>
    </submittedName>
</protein>
<dbReference type="AlphaFoldDB" id="A0A4R5B8W6"/>
<dbReference type="EMBL" id="SMKU01000131">
    <property type="protein sequence ID" value="TDD81905.1"/>
    <property type="molecule type" value="Genomic_DNA"/>
</dbReference>
<evidence type="ECO:0000313" key="3">
    <source>
        <dbReference type="Proteomes" id="UP000294513"/>
    </source>
</evidence>
<organism evidence="2 3">
    <name type="scientific">Actinomadura rubrisoli</name>
    <dbReference type="NCBI Taxonomy" id="2530368"/>
    <lineage>
        <taxon>Bacteria</taxon>
        <taxon>Bacillati</taxon>
        <taxon>Actinomycetota</taxon>
        <taxon>Actinomycetes</taxon>
        <taxon>Streptosporangiales</taxon>
        <taxon>Thermomonosporaceae</taxon>
        <taxon>Actinomadura</taxon>
    </lineage>
</organism>
<accession>A0A4R5B8W6</accession>
<feature type="region of interest" description="Disordered" evidence="1">
    <location>
        <begin position="115"/>
        <end position="136"/>
    </location>
</feature>